<organism evidence="1 2">
    <name type="scientific">Limnospira fusiformis PMC 851.14</name>
    <dbReference type="NCBI Taxonomy" id="2219512"/>
    <lineage>
        <taxon>Bacteria</taxon>
        <taxon>Bacillati</taxon>
        <taxon>Cyanobacteriota</taxon>
        <taxon>Cyanophyceae</taxon>
        <taxon>Oscillatoriophycideae</taxon>
        <taxon>Oscillatoriales</taxon>
        <taxon>Sirenicapillariaceae</taxon>
        <taxon>Limnospira</taxon>
    </lineage>
</organism>
<evidence type="ECO:0000313" key="2">
    <source>
        <dbReference type="Proteomes" id="UP001387447"/>
    </source>
</evidence>
<dbReference type="Gene3D" id="3.40.50.150">
    <property type="entry name" value="Vaccinia Virus protein VP39"/>
    <property type="match status" value="1"/>
</dbReference>
<dbReference type="Proteomes" id="UP001387447">
    <property type="component" value="Unassembled WGS sequence"/>
</dbReference>
<accession>A0ABU9EH88</accession>
<gene>
    <name evidence="1" type="ORF">AAEJ74_06180</name>
</gene>
<proteinExistence type="predicted"/>
<sequence>MNYLDKFRPKLTLTQNAAVFLEATYQNATTILEYGSGGSTVVAAQLPGKTIYAVENDPVWLCKLNLFISLLGSASKTICYYVNTGETKEWGIPVDDSC</sequence>
<name>A0ABU9EH88_LIMFS</name>
<dbReference type="EMBL" id="JBBWYZ010000005">
    <property type="protein sequence ID" value="MEK9511295.1"/>
    <property type="molecule type" value="Genomic_DNA"/>
</dbReference>
<protein>
    <submittedName>
        <fullName evidence="1">Uncharacterized protein</fullName>
    </submittedName>
</protein>
<evidence type="ECO:0000313" key="1">
    <source>
        <dbReference type="EMBL" id="MEK9511295.1"/>
    </source>
</evidence>
<dbReference type="InterPro" id="IPR029063">
    <property type="entry name" value="SAM-dependent_MTases_sf"/>
</dbReference>
<comment type="caution">
    <text evidence="1">The sequence shown here is derived from an EMBL/GenBank/DDBJ whole genome shotgun (WGS) entry which is preliminary data.</text>
</comment>
<reference evidence="1 2" key="1">
    <citation type="journal article" date="2024" name="Front. Microbiol.">
        <title>Transcriptomic insights into the dominance of two phototrophs throughout the water column of a tropical hypersaline-alkaline crater lake (Dziani Dzaha, Mayotte).</title>
        <authorList>
            <person name="Duperron S."/>
            <person name="Halary S."/>
            <person name="Bouly J.-P."/>
            <person name="Roussel T."/>
            <person name="Hugoni M."/>
            <person name="Bruto M."/>
            <person name="Oger P."/>
            <person name="Duval C."/>
            <person name="Woo A."/>
            <person name="Jezequiel D."/>
            <person name="Ader M."/>
            <person name="Leboulanger C."/>
            <person name="Agogue H."/>
            <person name="Grossi V."/>
            <person name="Trousselier M."/>
            <person name="Bernard C."/>
        </authorList>
    </citation>
    <scope>NUCLEOTIDE SEQUENCE [LARGE SCALE GENOMIC DNA]</scope>
    <source>
        <strain evidence="1 2">PMC 851.14</strain>
    </source>
</reference>
<keyword evidence="2" id="KW-1185">Reference proteome</keyword>